<evidence type="ECO:0000256" key="1">
    <source>
        <dbReference type="SAM" id="MobiDB-lite"/>
    </source>
</evidence>
<dbReference type="Proteomes" id="UP000660262">
    <property type="component" value="Unassembled WGS sequence"/>
</dbReference>
<name>A0A830HUR9_9CHLO</name>
<evidence type="ECO:0000313" key="3">
    <source>
        <dbReference type="Proteomes" id="UP000660262"/>
    </source>
</evidence>
<protein>
    <submittedName>
        <fullName evidence="2">Uncharacterized protein</fullName>
    </submittedName>
</protein>
<feature type="compositionally biased region" description="Low complexity" evidence="1">
    <location>
        <begin position="61"/>
        <end position="99"/>
    </location>
</feature>
<feature type="region of interest" description="Disordered" evidence="1">
    <location>
        <begin position="240"/>
        <end position="319"/>
    </location>
</feature>
<accession>A0A830HUR9</accession>
<evidence type="ECO:0000313" key="2">
    <source>
        <dbReference type="EMBL" id="GHP09221.1"/>
    </source>
</evidence>
<organism evidence="2 3">
    <name type="scientific">Pycnococcus provasolii</name>
    <dbReference type="NCBI Taxonomy" id="41880"/>
    <lineage>
        <taxon>Eukaryota</taxon>
        <taxon>Viridiplantae</taxon>
        <taxon>Chlorophyta</taxon>
        <taxon>Pseudoscourfieldiophyceae</taxon>
        <taxon>Pseudoscourfieldiales</taxon>
        <taxon>Pycnococcaceae</taxon>
        <taxon>Pycnococcus</taxon>
    </lineage>
</organism>
<dbReference type="EMBL" id="BNJQ01000024">
    <property type="protein sequence ID" value="GHP09221.1"/>
    <property type="molecule type" value="Genomic_DNA"/>
</dbReference>
<comment type="caution">
    <text evidence="2">The sequence shown here is derived from an EMBL/GenBank/DDBJ whole genome shotgun (WGS) entry which is preliminary data.</text>
</comment>
<gene>
    <name evidence="2" type="ORF">PPROV_000795800</name>
</gene>
<feature type="region of interest" description="Disordered" evidence="1">
    <location>
        <begin position="48"/>
        <end position="99"/>
    </location>
</feature>
<proteinExistence type="predicted"/>
<keyword evidence="3" id="KW-1185">Reference proteome</keyword>
<sequence length="319" mass="33344">MRYLGVEVLASAALGHEQTPPPQPTNATLDAMAQLNLIKTELRQLRSQHTLGRTSSGASPADAATDGGTSTVGDSGPRSARPAETPAAPAAPAPAVATHAPASYAPADADMITPHSQAARPAAWAMPDDTHVAYAGGLPTESPNHAAAAHLRHELNQMHTNNRHVSAERDRLLAANNRLRAELTGVFQAAATGSGEAAALHNNISNATSADHRAAASAADDARKHRTDRLVKGLATIYKSPLKEPPTTTEEELTLEGHGTAPEPRVPSRPLSASARGTASQREKLAAIARKRVQEQELKAGRGPVDYNALRKSQEAAKA</sequence>
<dbReference type="AlphaFoldDB" id="A0A830HUR9"/>
<feature type="compositionally biased region" description="Polar residues" evidence="1">
    <location>
        <begin position="48"/>
        <end position="58"/>
    </location>
</feature>
<reference evidence="2" key="1">
    <citation type="submission" date="2020-10" db="EMBL/GenBank/DDBJ databases">
        <title>Unveiling of a novel bifunctional photoreceptor, Dualchrome1, isolated from a cosmopolitan green alga.</title>
        <authorList>
            <person name="Suzuki S."/>
            <person name="Kawachi M."/>
        </authorList>
    </citation>
    <scope>NUCLEOTIDE SEQUENCE</scope>
    <source>
        <strain evidence="2">NIES 2893</strain>
    </source>
</reference>